<sequence length="120" mass="12928">MADREPYKDWSFFAVFDGHAGNVAADDAAENIMKTLMETPQFGKVTEELKANGGVLCEKSIALLEDGIKAGFLSLDENIRTRLDSVSTPDRSGSTAVCAMITPTHIIIANLGRSRVCHVG</sequence>
<dbReference type="Pfam" id="PF00481">
    <property type="entry name" value="PP2C"/>
    <property type="match status" value="1"/>
</dbReference>
<evidence type="ECO:0000313" key="5">
    <source>
        <dbReference type="EMBL" id="KHJ93453.1"/>
    </source>
</evidence>
<dbReference type="PROSITE" id="PS51746">
    <property type="entry name" value="PPM_2"/>
    <property type="match status" value="1"/>
</dbReference>
<dbReference type="InterPro" id="IPR000222">
    <property type="entry name" value="PP2C_BS"/>
</dbReference>
<name>A0A0B1T7A0_OESDE</name>
<dbReference type="OrthoDB" id="5839753at2759"/>
<protein>
    <recommendedName>
        <fullName evidence="4">PPM-type phosphatase domain-containing protein</fullName>
    </recommendedName>
</protein>
<evidence type="ECO:0000259" key="4">
    <source>
        <dbReference type="PROSITE" id="PS51746"/>
    </source>
</evidence>
<evidence type="ECO:0000256" key="2">
    <source>
        <dbReference type="ARBA" id="ARBA00022801"/>
    </source>
</evidence>
<keyword evidence="2" id="KW-0378">Hydrolase</keyword>
<dbReference type="InterPro" id="IPR001932">
    <property type="entry name" value="PPM-type_phosphatase-like_dom"/>
</dbReference>
<dbReference type="Gene3D" id="3.60.40.10">
    <property type="entry name" value="PPM-type phosphatase domain"/>
    <property type="match status" value="1"/>
</dbReference>
<dbReference type="PANTHER" id="PTHR47992">
    <property type="entry name" value="PROTEIN PHOSPHATASE"/>
    <property type="match status" value="1"/>
</dbReference>
<keyword evidence="3" id="KW-0904">Protein phosphatase</keyword>
<dbReference type="GO" id="GO:0046872">
    <property type="term" value="F:metal ion binding"/>
    <property type="evidence" value="ECO:0007669"/>
    <property type="project" value="UniProtKB-KW"/>
</dbReference>
<organism evidence="5 6">
    <name type="scientific">Oesophagostomum dentatum</name>
    <name type="common">Nodular worm</name>
    <dbReference type="NCBI Taxonomy" id="61180"/>
    <lineage>
        <taxon>Eukaryota</taxon>
        <taxon>Metazoa</taxon>
        <taxon>Ecdysozoa</taxon>
        <taxon>Nematoda</taxon>
        <taxon>Chromadorea</taxon>
        <taxon>Rhabditida</taxon>
        <taxon>Rhabditina</taxon>
        <taxon>Rhabditomorpha</taxon>
        <taxon>Strongyloidea</taxon>
        <taxon>Strongylidae</taxon>
        <taxon>Oesophagostomum</taxon>
    </lineage>
</organism>
<feature type="domain" description="PPM-type phosphatase" evidence="4">
    <location>
        <begin position="1"/>
        <end position="120"/>
    </location>
</feature>
<dbReference type="InterPro" id="IPR015655">
    <property type="entry name" value="PP2C"/>
</dbReference>
<gene>
    <name evidence="5" type="ORF">OESDEN_06635</name>
</gene>
<dbReference type="CDD" id="cd00143">
    <property type="entry name" value="PP2Cc"/>
    <property type="match status" value="1"/>
</dbReference>
<proteinExistence type="predicted"/>
<dbReference type="InterPro" id="IPR036457">
    <property type="entry name" value="PPM-type-like_dom_sf"/>
</dbReference>
<dbReference type="GO" id="GO:0004722">
    <property type="term" value="F:protein serine/threonine phosphatase activity"/>
    <property type="evidence" value="ECO:0007669"/>
    <property type="project" value="InterPro"/>
</dbReference>
<dbReference type="EMBL" id="KN550766">
    <property type="protein sequence ID" value="KHJ93453.1"/>
    <property type="molecule type" value="Genomic_DNA"/>
</dbReference>
<dbReference type="SUPFAM" id="SSF81606">
    <property type="entry name" value="PP2C-like"/>
    <property type="match status" value="1"/>
</dbReference>
<dbReference type="PROSITE" id="PS01032">
    <property type="entry name" value="PPM_1"/>
    <property type="match status" value="1"/>
</dbReference>
<reference evidence="5 6" key="1">
    <citation type="submission" date="2014-03" db="EMBL/GenBank/DDBJ databases">
        <title>Draft genome of the hookworm Oesophagostomum dentatum.</title>
        <authorList>
            <person name="Mitreva M."/>
        </authorList>
    </citation>
    <scope>NUCLEOTIDE SEQUENCE [LARGE SCALE GENOMIC DNA]</scope>
    <source>
        <strain evidence="5 6">OD-Hann</strain>
    </source>
</reference>
<evidence type="ECO:0000256" key="1">
    <source>
        <dbReference type="ARBA" id="ARBA00022723"/>
    </source>
</evidence>
<dbReference type="Proteomes" id="UP000053660">
    <property type="component" value="Unassembled WGS sequence"/>
</dbReference>
<keyword evidence="6" id="KW-1185">Reference proteome</keyword>
<evidence type="ECO:0000313" key="6">
    <source>
        <dbReference type="Proteomes" id="UP000053660"/>
    </source>
</evidence>
<keyword evidence="1" id="KW-0479">Metal-binding</keyword>
<accession>A0A0B1T7A0</accession>
<dbReference type="AlphaFoldDB" id="A0A0B1T7A0"/>
<evidence type="ECO:0000256" key="3">
    <source>
        <dbReference type="ARBA" id="ARBA00022912"/>
    </source>
</evidence>